<feature type="transmembrane region" description="Helical" evidence="1">
    <location>
        <begin position="40"/>
        <end position="65"/>
    </location>
</feature>
<sequence length="173" mass="19229">MRVTPASRPYLIFVATLNILVLALCLSAIAFVGVDAVSNAVISGMFALGALYVSRNVLVFGWAYLEHRYFEIDATPGMLTIRNRARQIQIKSSEVSDYYVYYNKIVLRVPADPGQESVPPYVNVRADTIVINIYLLQDTAKVIAALREFDDAYQSKNRVNVGMIIQTIGGNFS</sequence>
<evidence type="ECO:0000256" key="1">
    <source>
        <dbReference type="SAM" id="Phobius"/>
    </source>
</evidence>
<feature type="transmembrane region" description="Helical" evidence="1">
    <location>
        <begin position="12"/>
        <end position="34"/>
    </location>
</feature>
<keyword evidence="1" id="KW-1133">Transmembrane helix</keyword>
<dbReference type="RefSeq" id="WP_184257400.1">
    <property type="nucleotide sequence ID" value="NZ_JACHIH010000012.1"/>
</dbReference>
<comment type="caution">
    <text evidence="2">The sequence shown here is derived from an EMBL/GenBank/DDBJ whole genome shotgun (WGS) entry which is preliminary data.</text>
</comment>
<name>A0A7W7Z3X9_9BRAD</name>
<evidence type="ECO:0000313" key="2">
    <source>
        <dbReference type="EMBL" id="MBB5047504.1"/>
    </source>
</evidence>
<reference evidence="2 3" key="1">
    <citation type="submission" date="2020-08" db="EMBL/GenBank/DDBJ databases">
        <title>Genomic Encyclopedia of Type Strains, Phase IV (KMG-IV): sequencing the most valuable type-strain genomes for metagenomic binning, comparative biology and taxonomic classification.</title>
        <authorList>
            <person name="Goeker M."/>
        </authorList>
    </citation>
    <scope>NUCLEOTIDE SEQUENCE [LARGE SCALE GENOMIC DNA]</scope>
    <source>
        <strain evidence="2 3">DSM 12706</strain>
    </source>
</reference>
<keyword evidence="3" id="KW-1185">Reference proteome</keyword>
<organism evidence="2 3">
    <name type="scientific">Rhodopseudomonas rhenobacensis</name>
    <dbReference type="NCBI Taxonomy" id="87461"/>
    <lineage>
        <taxon>Bacteria</taxon>
        <taxon>Pseudomonadati</taxon>
        <taxon>Pseudomonadota</taxon>
        <taxon>Alphaproteobacteria</taxon>
        <taxon>Hyphomicrobiales</taxon>
        <taxon>Nitrobacteraceae</taxon>
        <taxon>Rhodopseudomonas</taxon>
    </lineage>
</organism>
<keyword evidence="1" id="KW-0812">Transmembrane</keyword>
<dbReference type="AlphaFoldDB" id="A0A7W7Z3X9"/>
<dbReference type="Proteomes" id="UP000542353">
    <property type="component" value="Unassembled WGS sequence"/>
</dbReference>
<proteinExistence type="predicted"/>
<evidence type="ECO:0000313" key="3">
    <source>
        <dbReference type="Proteomes" id="UP000542353"/>
    </source>
</evidence>
<accession>A0A7W7Z3X9</accession>
<dbReference type="EMBL" id="JACHIH010000012">
    <property type="protein sequence ID" value="MBB5047504.1"/>
    <property type="molecule type" value="Genomic_DNA"/>
</dbReference>
<protein>
    <submittedName>
        <fullName evidence="2">Uncharacterized protein</fullName>
    </submittedName>
</protein>
<gene>
    <name evidence="2" type="ORF">HNR60_002261</name>
</gene>
<keyword evidence="1" id="KW-0472">Membrane</keyword>